<dbReference type="EMBL" id="NKHZ01000055">
    <property type="protein sequence ID" value="PNS16833.1"/>
    <property type="molecule type" value="Genomic_DNA"/>
</dbReference>
<dbReference type="Proteomes" id="UP000243797">
    <property type="component" value="Unassembled WGS sequence"/>
</dbReference>
<feature type="binding site" evidence="9">
    <location>
        <position position="400"/>
    </location>
    <ligand>
        <name>Zn(2+)</name>
        <dbReference type="ChEBI" id="CHEBI:29105"/>
        <label>2</label>
    </ligand>
</feature>
<evidence type="ECO:0000256" key="4">
    <source>
        <dbReference type="ARBA" id="ARBA00022723"/>
    </source>
</evidence>
<feature type="compositionally biased region" description="Polar residues" evidence="12">
    <location>
        <begin position="30"/>
        <end position="40"/>
    </location>
</feature>
<keyword evidence="7 9" id="KW-0460">Magnesium</keyword>
<comment type="catalytic activity">
    <reaction evidence="11">
        <text>a phosphate monoester + H2O = an alcohol + phosphate</text>
        <dbReference type="Rhea" id="RHEA:15017"/>
        <dbReference type="ChEBI" id="CHEBI:15377"/>
        <dbReference type="ChEBI" id="CHEBI:30879"/>
        <dbReference type="ChEBI" id="CHEBI:43474"/>
        <dbReference type="ChEBI" id="CHEBI:67140"/>
        <dbReference type="EC" id="3.1.3.1"/>
    </reaction>
</comment>
<dbReference type="InterPro" id="IPR017850">
    <property type="entry name" value="Alkaline_phosphatase_core_sf"/>
</dbReference>
<dbReference type="SMART" id="SM00098">
    <property type="entry name" value="alkPPc"/>
    <property type="match status" value="1"/>
</dbReference>
<dbReference type="FunCoup" id="A0A2K1QPN0">
    <property type="interactions" value="179"/>
</dbReference>
<proteinExistence type="inferred from homology"/>
<dbReference type="PROSITE" id="PS00123">
    <property type="entry name" value="ALKALINE_PHOSPHATASE"/>
    <property type="match status" value="1"/>
</dbReference>
<keyword evidence="13" id="KW-1133">Transmembrane helix</keyword>
<evidence type="ECO:0000256" key="8">
    <source>
        <dbReference type="PIRSR" id="PIRSR601952-1"/>
    </source>
</evidence>
<evidence type="ECO:0000256" key="13">
    <source>
        <dbReference type="SAM" id="Phobius"/>
    </source>
</evidence>
<keyword evidence="6 9" id="KW-0862">Zinc</keyword>
<gene>
    <name evidence="14" type="ORF">CAC42_4797</name>
</gene>
<feature type="binding site" evidence="9">
    <location>
        <position position="351"/>
    </location>
    <ligand>
        <name>Mg(2+)</name>
        <dbReference type="ChEBI" id="CHEBI:18420"/>
    </ligand>
</feature>
<reference evidence="14 15" key="1">
    <citation type="submission" date="2017-06" db="EMBL/GenBank/DDBJ databases">
        <title>Draft genome sequence of a variant of Elsinoe murrayae.</title>
        <authorList>
            <person name="Cheng Q."/>
        </authorList>
    </citation>
    <scope>NUCLEOTIDE SEQUENCE [LARGE SCALE GENOMIC DNA]</scope>
    <source>
        <strain evidence="14 15">CQ-2017a</strain>
    </source>
</reference>
<comment type="similarity">
    <text evidence="1 10">Belongs to the alkaline phosphatase family.</text>
</comment>
<feature type="region of interest" description="Disordered" evidence="12">
    <location>
        <begin position="1"/>
        <end position="40"/>
    </location>
</feature>
<comment type="caution">
    <text evidence="14">The sequence shown here is derived from an EMBL/GenBank/DDBJ whole genome shotgun (WGS) entry which is preliminary data.</text>
</comment>
<protein>
    <recommendedName>
        <fullName evidence="2 11">Alkaline phosphatase</fullName>
        <ecNumber evidence="2 11">3.1.3.1</ecNumber>
    </recommendedName>
</protein>
<dbReference type="SUPFAM" id="SSF53649">
    <property type="entry name" value="Alkaline phosphatase-like"/>
    <property type="match status" value="1"/>
</dbReference>
<dbReference type="PANTHER" id="PTHR11596:SF5">
    <property type="entry name" value="ALKALINE PHOSPHATASE"/>
    <property type="match status" value="1"/>
</dbReference>
<evidence type="ECO:0000256" key="5">
    <source>
        <dbReference type="ARBA" id="ARBA00022801"/>
    </source>
</evidence>
<evidence type="ECO:0000256" key="12">
    <source>
        <dbReference type="SAM" id="MobiDB-lite"/>
    </source>
</evidence>
<feature type="binding site" evidence="9">
    <location>
        <position position="104"/>
    </location>
    <ligand>
        <name>Mg(2+)</name>
        <dbReference type="ChEBI" id="CHEBI:18420"/>
    </ligand>
</feature>
<feature type="compositionally biased region" description="Pro residues" evidence="12">
    <location>
        <begin position="77"/>
        <end position="91"/>
    </location>
</feature>
<evidence type="ECO:0000256" key="9">
    <source>
        <dbReference type="PIRSR" id="PIRSR601952-2"/>
    </source>
</evidence>
<dbReference type="Gene3D" id="3.40.720.10">
    <property type="entry name" value="Alkaline Phosphatase, subunit A"/>
    <property type="match status" value="1"/>
</dbReference>
<sequence>MARDTEPLLARRASSHNSQAAAEEDALLTGQPQPRSYLSSPQWRRLRETLAFIWAFLATIAIIILAVLLQHRSHSHTPPPPTSSPSPPPLRPTGKRNLIFMVSDGMGPSSLSLTRSFNQHIHSLPYNHTLLLDNLLLGQSRTLSSSSWVTDSAAGATAFSCGLKSYNGAISMLPDGTPCPSVMEGAKRAGYKTGVVVTTRVTDATPACFGAHVKRREMEDGIAGQMLGLDGIGAWNGSAMDLILGGGRCHFLGSGQTGSCRGDGRDLVREAEKGGWAYVDSREGFDALEGKKAEEVLPLLGLWAGGDVPFEIDRRLQNKTYPSLEESARTALRLLSEATADSEQGFFIMIEGSRIDHAGHINDPAAQVHEVLAYDRTMQAVLDFIEDSDTPTLMVATSDHETGGLAIARQLDRYVYPHYTWYPSVLANATSSAELTAHEYHTYLASHPATSSSSKTTKSINKYLTTLITDKLGFVPTTQELKALTSRPVFAIWILGDMISRRAQIGWSSHGHTAADVNIYSSAAVRSPARQGKGGRAHDGWMKAVRERLGGNRENTDVGAFLRWWLDVEGEVEEVGRELVSDEDSVVGVHKEVEEGLVEAKVGVSTGDGLGKKEGFRHDEEMRALEGEYEEWKEGWKWD</sequence>
<evidence type="ECO:0000256" key="11">
    <source>
        <dbReference type="RuleBase" id="RU003947"/>
    </source>
</evidence>
<evidence type="ECO:0000256" key="7">
    <source>
        <dbReference type="ARBA" id="ARBA00022842"/>
    </source>
</evidence>
<dbReference type="EC" id="3.1.3.1" evidence="2 11"/>
<dbReference type="STRING" id="2082308.A0A2K1QPN0"/>
<dbReference type="InterPro" id="IPR001952">
    <property type="entry name" value="Alkaline_phosphatase"/>
</dbReference>
<feature type="binding site" evidence="9">
    <location>
        <position position="203"/>
    </location>
    <ligand>
        <name>Mg(2+)</name>
        <dbReference type="ChEBI" id="CHEBI:18420"/>
    </ligand>
</feature>
<dbReference type="OrthoDB" id="7392499at2759"/>
<feature type="active site" description="Phosphoserine intermediate" evidence="8">
    <location>
        <position position="152"/>
    </location>
</feature>
<evidence type="ECO:0000256" key="1">
    <source>
        <dbReference type="ARBA" id="ARBA00005984"/>
    </source>
</evidence>
<feature type="binding site" evidence="9">
    <location>
        <position position="360"/>
    </location>
    <ligand>
        <name>Zn(2+)</name>
        <dbReference type="ChEBI" id="CHEBI:29105"/>
        <label>2</label>
    </ligand>
</feature>
<dbReference type="GO" id="GO:0046872">
    <property type="term" value="F:metal ion binding"/>
    <property type="evidence" value="ECO:0007669"/>
    <property type="project" value="UniProtKB-KW"/>
</dbReference>
<feature type="transmembrane region" description="Helical" evidence="13">
    <location>
        <begin position="50"/>
        <end position="69"/>
    </location>
</feature>
<feature type="binding site" evidence="9">
    <location>
        <position position="399"/>
    </location>
    <ligand>
        <name>Zn(2+)</name>
        <dbReference type="ChEBI" id="CHEBI:29105"/>
        <label>2</label>
    </ligand>
</feature>
<keyword evidence="5 11" id="KW-0378">Hydrolase</keyword>
<feature type="binding site" evidence="9">
    <location>
        <position position="356"/>
    </location>
    <ligand>
        <name>Zn(2+)</name>
        <dbReference type="ChEBI" id="CHEBI:29105"/>
        <label>2</label>
    </ligand>
</feature>
<comment type="cofactor">
    <cofactor evidence="9">
        <name>Zn(2+)</name>
        <dbReference type="ChEBI" id="CHEBI:29105"/>
    </cofactor>
    <text evidence="9">Binds 2 Zn(2+) ions.</text>
</comment>
<evidence type="ECO:0000256" key="6">
    <source>
        <dbReference type="ARBA" id="ARBA00022833"/>
    </source>
</evidence>
<accession>A0A2K1QPN0</accession>
<dbReference type="CDD" id="cd16012">
    <property type="entry name" value="ALP"/>
    <property type="match status" value="1"/>
</dbReference>
<dbReference type="InParanoid" id="A0A2K1QPN0"/>
<keyword evidence="15" id="KW-1185">Reference proteome</keyword>
<dbReference type="GO" id="GO:0004035">
    <property type="term" value="F:alkaline phosphatase activity"/>
    <property type="evidence" value="ECO:0007669"/>
    <property type="project" value="UniProtKB-EC"/>
</dbReference>
<evidence type="ECO:0000256" key="2">
    <source>
        <dbReference type="ARBA" id="ARBA00012647"/>
    </source>
</evidence>
<evidence type="ECO:0000313" key="14">
    <source>
        <dbReference type="EMBL" id="PNS16833.1"/>
    </source>
</evidence>
<evidence type="ECO:0000256" key="3">
    <source>
        <dbReference type="ARBA" id="ARBA00022553"/>
    </source>
</evidence>
<dbReference type="AlphaFoldDB" id="A0A2K1QPN0"/>
<dbReference type="InterPro" id="IPR018299">
    <property type="entry name" value="Alkaline_phosphatase_AS"/>
</dbReference>
<dbReference type="Pfam" id="PF00245">
    <property type="entry name" value="Alk_phosphatase"/>
    <property type="match status" value="1"/>
</dbReference>
<organism evidence="14 15">
    <name type="scientific">Sphaceloma murrayae</name>
    <dbReference type="NCBI Taxonomy" id="2082308"/>
    <lineage>
        <taxon>Eukaryota</taxon>
        <taxon>Fungi</taxon>
        <taxon>Dikarya</taxon>
        <taxon>Ascomycota</taxon>
        <taxon>Pezizomycotina</taxon>
        <taxon>Dothideomycetes</taxon>
        <taxon>Dothideomycetidae</taxon>
        <taxon>Myriangiales</taxon>
        <taxon>Elsinoaceae</taxon>
        <taxon>Sphaceloma</taxon>
    </lineage>
</organism>
<keyword evidence="3" id="KW-0597">Phosphoprotein</keyword>
<dbReference type="PANTHER" id="PTHR11596">
    <property type="entry name" value="ALKALINE PHOSPHATASE"/>
    <property type="match status" value="1"/>
</dbReference>
<evidence type="ECO:0000256" key="10">
    <source>
        <dbReference type="RuleBase" id="RU003946"/>
    </source>
</evidence>
<dbReference type="PRINTS" id="PR00113">
    <property type="entry name" value="ALKPHPHTASE"/>
</dbReference>
<feature type="binding site" evidence="9">
    <location>
        <position position="205"/>
    </location>
    <ligand>
        <name>Mg(2+)</name>
        <dbReference type="ChEBI" id="CHEBI:18420"/>
    </ligand>
</feature>
<dbReference type="Gene3D" id="1.10.60.40">
    <property type="match status" value="1"/>
</dbReference>
<keyword evidence="4 9" id="KW-0479">Metal-binding</keyword>
<feature type="region of interest" description="Disordered" evidence="12">
    <location>
        <begin position="74"/>
        <end position="95"/>
    </location>
</feature>
<keyword evidence="13" id="KW-0472">Membrane</keyword>
<feature type="binding site" evidence="9">
    <location>
        <position position="104"/>
    </location>
    <ligand>
        <name>Zn(2+)</name>
        <dbReference type="ChEBI" id="CHEBI:29105"/>
        <label>2</label>
    </ligand>
</feature>
<dbReference type="GO" id="GO:0000329">
    <property type="term" value="C:fungal-type vacuole membrane"/>
    <property type="evidence" value="ECO:0007669"/>
    <property type="project" value="TreeGrafter"/>
</dbReference>
<name>A0A2K1QPN0_9PEZI</name>
<evidence type="ECO:0000313" key="15">
    <source>
        <dbReference type="Proteomes" id="UP000243797"/>
    </source>
</evidence>
<comment type="cofactor">
    <cofactor evidence="9">
        <name>Mg(2+)</name>
        <dbReference type="ChEBI" id="CHEBI:18420"/>
    </cofactor>
    <text evidence="9">Binds 1 Mg(2+) ion.</text>
</comment>
<keyword evidence="13" id="KW-0812">Transmembrane</keyword>